<organism evidence="1 2">
    <name type="scientific">Pseudacidovorax intermedius</name>
    <dbReference type="NCBI Taxonomy" id="433924"/>
    <lineage>
        <taxon>Bacteria</taxon>
        <taxon>Pseudomonadati</taxon>
        <taxon>Pseudomonadota</taxon>
        <taxon>Betaproteobacteria</taxon>
        <taxon>Burkholderiales</taxon>
        <taxon>Comamonadaceae</taxon>
        <taxon>Pseudacidovorax</taxon>
    </lineage>
</organism>
<dbReference type="EMBL" id="LDSL01000116">
    <property type="protein sequence ID" value="KTT17173.1"/>
    <property type="molecule type" value="Genomic_DNA"/>
</dbReference>
<dbReference type="OrthoDB" id="8912110at2"/>
<sequence>MTTVQIELPEQLAREAHSAGLLSPRKMEALLRAQLRREAVAELHAMHARAPAETLTPEVEQEILQVVEEGRARHRKPPAR</sequence>
<evidence type="ECO:0000313" key="1">
    <source>
        <dbReference type="EMBL" id="KTT17173.1"/>
    </source>
</evidence>
<accession>A0A147GQK8</accession>
<keyword evidence="2" id="KW-1185">Reference proteome</keyword>
<dbReference type="Proteomes" id="UP000072741">
    <property type="component" value="Unassembled WGS sequence"/>
</dbReference>
<reference evidence="1 2" key="1">
    <citation type="journal article" date="2016" name="Front. Microbiol.">
        <title>Genomic Resource of Rice Seed Associated Bacteria.</title>
        <authorList>
            <person name="Midha S."/>
            <person name="Bansal K."/>
            <person name="Sharma S."/>
            <person name="Kumar N."/>
            <person name="Patil P.P."/>
            <person name="Chaudhry V."/>
            <person name="Patil P.B."/>
        </authorList>
    </citation>
    <scope>NUCLEOTIDE SEQUENCE [LARGE SCALE GENOMIC DNA]</scope>
    <source>
        <strain evidence="1 2">NS331</strain>
    </source>
</reference>
<proteinExistence type="predicted"/>
<protein>
    <submittedName>
        <fullName evidence="1">Uncharacterized protein</fullName>
    </submittedName>
</protein>
<dbReference type="RefSeq" id="WP_058643249.1">
    <property type="nucleotide sequence ID" value="NZ_LDSL01000116.1"/>
</dbReference>
<gene>
    <name evidence="1" type="ORF">NS331_17540</name>
</gene>
<dbReference type="AlphaFoldDB" id="A0A147GQK8"/>
<comment type="caution">
    <text evidence="1">The sequence shown here is derived from an EMBL/GenBank/DDBJ whole genome shotgun (WGS) entry which is preliminary data.</text>
</comment>
<evidence type="ECO:0000313" key="2">
    <source>
        <dbReference type="Proteomes" id="UP000072741"/>
    </source>
</evidence>
<name>A0A147GQK8_9BURK</name>